<dbReference type="EMBL" id="PDNB01000120">
    <property type="protein sequence ID" value="PGH06102.1"/>
    <property type="molecule type" value="Genomic_DNA"/>
</dbReference>
<sequence>MLQSLTLLLTTLLPTLTTAHMRLHNPPPFGAPNNPHLTGPPDTTLSNPYNCCGKPTPFPCKGYLSHLHTPQGSPVATWPVGSTQTFTLSGSGNHYGGSCQVGFSIDEGKSWKVVRSFEGNCPHRDGGTEAAGQGFEFRVPADLPVGESVFAWTWINREGEFNMLCAAVRITEAEGDAKGKRTGKGPRRRWVPPHAHGHRRQWRRGRKYTCENLDGDDDEDNGSYVGSATNSTSSSGYTTTSSPAAAGLEEVAFKDRPSFLWANIDEKIDNGCRTPRTDFELKYPNPGPDVMLGDGAYELKLPWPAEKCG</sequence>
<protein>
    <recommendedName>
        <fullName evidence="5">Chitin-binding type-4 domain-containing protein</fullName>
    </recommendedName>
</protein>
<dbReference type="PANTHER" id="PTHR36182">
    <property type="entry name" value="PROTEIN, PUTATIVE (AFU_ORTHOLOGUE AFUA_6G10930)-RELATED"/>
    <property type="match status" value="1"/>
</dbReference>
<proteinExistence type="predicted"/>
<feature type="region of interest" description="Disordered" evidence="1">
    <location>
        <begin position="175"/>
        <end position="242"/>
    </location>
</feature>
<organism evidence="3 4">
    <name type="scientific">Helicocarpus griseus UAMH5409</name>
    <dbReference type="NCBI Taxonomy" id="1447875"/>
    <lineage>
        <taxon>Eukaryota</taxon>
        <taxon>Fungi</taxon>
        <taxon>Dikarya</taxon>
        <taxon>Ascomycota</taxon>
        <taxon>Pezizomycotina</taxon>
        <taxon>Eurotiomycetes</taxon>
        <taxon>Eurotiomycetidae</taxon>
        <taxon>Onygenales</taxon>
        <taxon>Ajellomycetaceae</taxon>
        <taxon>Helicocarpus</taxon>
    </lineage>
</organism>
<name>A0A2B7XBJ4_9EURO</name>
<dbReference type="Proteomes" id="UP000223968">
    <property type="component" value="Unassembled WGS sequence"/>
</dbReference>
<feature type="signal peptide" evidence="2">
    <location>
        <begin position="1"/>
        <end position="19"/>
    </location>
</feature>
<accession>A0A2B7XBJ4</accession>
<dbReference type="AlphaFoldDB" id="A0A2B7XBJ4"/>
<evidence type="ECO:0000256" key="1">
    <source>
        <dbReference type="SAM" id="MobiDB-lite"/>
    </source>
</evidence>
<reference evidence="3 4" key="1">
    <citation type="submission" date="2017-10" db="EMBL/GenBank/DDBJ databases">
        <title>Comparative genomics in systemic dimorphic fungi from Ajellomycetaceae.</title>
        <authorList>
            <person name="Munoz J.F."/>
            <person name="Mcewen J.G."/>
            <person name="Clay O.K."/>
            <person name="Cuomo C.A."/>
        </authorList>
    </citation>
    <scope>NUCLEOTIDE SEQUENCE [LARGE SCALE GENOMIC DNA]</scope>
    <source>
        <strain evidence="3 4">UAMH5409</strain>
    </source>
</reference>
<evidence type="ECO:0000313" key="3">
    <source>
        <dbReference type="EMBL" id="PGH06102.1"/>
    </source>
</evidence>
<dbReference type="STRING" id="1447875.A0A2B7XBJ4"/>
<dbReference type="PANTHER" id="PTHR36182:SF1">
    <property type="entry name" value="PROTEIN, PUTATIVE (AFU_ORTHOLOGUE AFUA_6G10930)-RELATED"/>
    <property type="match status" value="1"/>
</dbReference>
<feature type="compositionally biased region" description="Low complexity" evidence="1">
    <location>
        <begin position="226"/>
        <end position="242"/>
    </location>
</feature>
<keyword evidence="2" id="KW-0732">Signal</keyword>
<dbReference type="Gene3D" id="2.70.50.70">
    <property type="match status" value="1"/>
</dbReference>
<feature type="chain" id="PRO_5012270613" description="Chitin-binding type-4 domain-containing protein" evidence="2">
    <location>
        <begin position="20"/>
        <end position="309"/>
    </location>
</feature>
<keyword evidence="4" id="KW-1185">Reference proteome</keyword>
<comment type="caution">
    <text evidence="3">The sequence shown here is derived from an EMBL/GenBank/DDBJ whole genome shotgun (WGS) entry which is preliminary data.</text>
</comment>
<evidence type="ECO:0008006" key="5">
    <source>
        <dbReference type="Google" id="ProtNLM"/>
    </source>
</evidence>
<gene>
    <name evidence="3" type="ORF">AJ79_06636</name>
</gene>
<evidence type="ECO:0000313" key="4">
    <source>
        <dbReference type="Proteomes" id="UP000223968"/>
    </source>
</evidence>
<evidence type="ECO:0000256" key="2">
    <source>
        <dbReference type="SAM" id="SignalP"/>
    </source>
</evidence>
<feature type="compositionally biased region" description="Basic residues" evidence="1">
    <location>
        <begin position="180"/>
        <end position="207"/>
    </location>
</feature>
<dbReference type="OrthoDB" id="2342176at2759"/>